<dbReference type="InterPro" id="IPR007630">
    <property type="entry name" value="RNA_pol_sigma70_r4"/>
</dbReference>
<sequence>MSTDDEAGFTDFVAARQAALSRTAYLLTGDHHLAQDLVQAALMKAARHWRRIHTSPEAYVRRAMYHQNISWWRRRRFTESGLGGLDRAAPTADADLRLSLDQALARLTHKQRTVLVLRFYEDLTEVETARALSLSTSTVKSTTRQALARLRTLAPELAELIGADA</sequence>
<dbReference type="CDD" id="cd06171">
    <property type="entry name" value="Sigma70_r4"/>
    <property type="match status" value="1"/>
</dbReference>
<dbReference type="Pfam" id="PF04545">
    <property type="entry name" value="Sigma70_r4"/>
    <property type="match status" value="1"/>
</dbReference>
<dbReference type="InterPro" id="IPR036388">
    <property type="entry name" value="WH-like_DNA-bd_sf"/>
</dbReference>
<keyword evidence="2" id="KW-0805">Transcription regulation</keyword>
<accession>A0ABV6E2B8</accession>
<keyword evidence="5" id="KW-0804">Transcription</keyword>
<dbReference type="EMBL" id="JBHLXH010000001">
    <property type="protein sequence ID" value="MFC0223142.1"/>
    <property type="molecule type" value="Genomic_DNA"/>
</dbReference>
<dbReference type="InterPro" id="IPR007627">
    <property type="entry name" value="RNA_pol_sigma70_r2"/>
</dbReference>
<evidence type="ECO:0000259" key="7">
    <source>
        <dbReference type="Pfam" id="PF04545"/>
    </source>
</evidence>
<name>A0ABV6E2B8_9ACTN</name>
<dbReference type="RefSeq" id="WP_378518898.1">
    <property type="nucleotide sequence ID" value="NZ_CBCSDI010000008.1"/>
</dbReference>
<dbReference type="InterPro" id="IPR013325">
    <property type="entry name" value="RNA_pol_sigma_r2"/>
</dbReference>
<dbReference type="SUPFAM" id="SSF88659">
    <property type="entry name" value="Sigma3 and sigma4 domains of RNA polymerase sigma factors"/>
    <property type="match status" value="1"/>
</dbReference>
<keyword evidence="4" id="KW-0238">DNA-binding</keyword>
<dbReference type="InterPro" id="IPR039425">
    <property type="entry name" value="RNA_pol_sigma-70-like"/>
</dbReference>
<evidence type="ECO:0000256" key="2">
    <source>
        <dbReference type="ARBA" id="ARBA00023015"/>
    </source>
</evidence>
<comment type="caution">
    <text evidence="8">The sequence shown here is derived from an EMBL/GenBank/DDBJ whole genome shotgun (WGS) entry which is preliminary data.</text>
</comment>
<evidence type="ECO:0000256" key="5">
    <source>
        <dbReference type="ARBA" id="ARBA00023163"/>
    </source>
</evidence>
<keyword evidence="9" id="KW-1185">Reference proteome</keyword>
<feature type="domain" description="RNA polymerase sigma-70 region 2" evidence="6">
    <location>
        <begin position="15"/>
        <end position="76"/>
    </location>
</feature>
<organism evidence="8 9">
    <name type="scientific">Nocardioides zeicaulis</name>
    <dbReference type="NCBI Taxonomy" id="1776857"/>
    <lineage>
        <taxon>Bacteria</taxon>
        <taxon>Bacillati</taxon>
        <taxon>Actinomycetota</taxon>
        <taxon>Actinomycetes</taxon>
        <taxon>Propionibacteriales</taxon>
        <taxon>Nocardioidaceae</taxon>
        <taxon>Nocardioides</taxon>
    </lineage>
</organism>
<dbReference type="PANTHER" id="PTHR43133:SF50">
    <property type="entry name" value="ECF RNA POLYMERASE SIGMA FACTOR SIGM"/>
    <property type="match status" value="1"/>
</dbReference>
<evidence type="ECO:0000256" key="3">
    <source>
        <dbReference type="ARBA" id="ARBA00023082"/>
    </source>
</evidence>
<dbReference type="SUPFAM" id="SSF88946">
    <property type="entry name" value="Sigma2 domain of RNA polymerase sigma factors"/>
    <property type="match status" value="1"/>
</dbReference>
<dbReference type="Gene3D" id="1.10.10.10">
    <property type="entry name" value="Winged helix-like DNA-binding domain superfamily/Winged helix DNA-binding domain"/>
    <property type="match status" value="1"/>
</dbReference>
<evidence type="ECO:0000256" key="4">
    <source>
        <dbReference type="ARBA" id="ARBA00023125"/>
    </source>
</evidence>
<dbReference type="Pfam" id="PF04542">
    <property type="entry name" value="Sigma70_r2"/>
    <property type="match status" value="1"/>
</dbReference>
<dbReference type="InterPro" id="IPR013324">
    <property type="entry name" value="RNA_pol_sigma_r3/r4-like"/>
</dbReference>
<gene>
    <name evidence="8" type="ORF">ACFFJG_11685</name>
</gene>
<dbReference type="PANTHER" id="PTHR43133">
    <property type="entry name" value="RNA POLYMERASE ECF-TYPE SIGMA FACTO"/>
    <property type="match status" value="1"/>
</dbReference>
<evidence type="ECO:0000256" key="1">
    <source>
        <dbReference type="ARBA" id="ARBA00010641"/>
    </source>
</evidence>
<dbReference type="NCBIfam" id="TIGR02983">
    <property type="entry name" value="SigE-fam_strep"/>
    <property type="match status" value="1"/>
</dbReference>
<comment type="similarity">
    <text evidence="1">Belongs to the sigma-70 factor family. ECF subfamily.</text>
</comment>
<evidence type="ECO:0000313" key="9">
    <source>
        <dbReference type="Proteomes" id="UP001589698"/>
    </source>
</evidence>
<feature type="domain" description="RNA polymerase sigma-70 region 4" evidence="7">
    <location>
        <begin position="103"/>
        <end position="151"/>
    </location>
</feature>
<dbReference type="InterPro" id="IPR014284">
    <property type="entry name" value="RNA_pol_sigma-70_dom"/>
</dbReference>
<protein>
    <submittedName>
        <fullName evidence="8">SigE family RNA polymerase sigma factor</fullName>
    </submittedName>
</protein>
<dbReference type="Gene3D" id="1.10.1740.10">
    <property type="match status" value="1"/>
</dbReference>
<evidence type="ECO:0000313" key="8">
    <source>
        <dbReference type="EMBL" id="MFC0223142.1"/>
    </source>
</evidence>
<proteinExistence type="inferred from homology"/>
<dbReference type="Proteomes" id="UP001589698">
    <property type="component" value="Unassembled WGS sequence"/>
</dbReference>
<keyword evidence="3" id="KW-0731">Sigma factor</keyword>
<reference evidence="8 9" key="1">
    <citation type="submission" date="2024-09" db="EMBL/GenBank/DDBJ databases">
        <authorList>
            <person name="Sun Q."/>
            <person name="Mori K."/>
        </authorList>
    </citation>
    <scope>NUCLEOTIDE SEQUENCE [LARGE SCALE GENOMIC DNA]</scope>
    <source>
        <strain evidence="8 9">CCM 8654</strain>
    </source>
</reference>
<evidence type="ECO:0000259" key="6">
    <source>
        <dbReference type="Pfam" id="PF04542"/>
    </source>
</evidence>
<dbReference type="NCBIfam" id="TIGR02937">
    <property type="entry name" value="sigma70-ECF"/>
    <property type="match status" value="1"/>
</dbReference>
<dbReference type="InterPro" id="IPR014325">
    <property type="entry name" value="RNA_pol_sigma-E_actinobac"/>
</dbReference>